<dbReference type="AlphaFoldDB" id="A0A9J6DHQ8"/>
<organism evidence="1 2">
    <name type="scientific">Rhipicephalus microplus</name>
    <name type="common">Cattle tick</name>
    <name type="synonym">Boophilus microplus</name>
    <dbReference type="NCBI Taxonomy" id="6941"/>
    <lineage>
        <taxon>Eukaryota</taxon>
        <taxon>Metazoa</taxon>
        <taxon>Ecdysozoa</taxon>
        <taxon>Arthropoda</taxon>
        <taxon>Chelicerata</taxon>
        <taxon>Arachnida</taxon>
        <taxon>Acari</taxon>
        <taxon>Parasitiformes</taxon>
        <taxon>Ixodida</taxon>
        <taxon>Ixodoidea</taxon>
        <taxon>Ixodidae</taxon>
        <taxon>Rhipicephalinae</taxon>
        <taxon>Rhipicephalus</taxon>
        <taxon>Boophilus</taxon>
    </lineage>
</organism>
<sequence>MCHLCLGCSLYVSGPVWFVIWVSQWLPSLAGSLNISRTTDMEMLIIGARGKVLSSCSGTWLEAWAPNILEEAHDFCLNGALMHWLHNGTPWEARMAIRQQSSQEPAFLQVQAGPLPLGKAVSVQSLVSSVLTKLHPEASTSESELNQDVSGLLILDGSGGVRLVSPLPRQRLSLQGLHPHPIVQAKNELLFVQAAMQQLRQLQHHSITVNAQREDGHLVATFPDSEASNWVHVASFDIGDRTICRSASASPATGGKPLKIRIRCDTAAVATMSLVLPSREATGKPVLTLLKTTVLPSQISIKEGPAQKTAVLTVASHLVSSGSCGVNRFTERLGLQAWPAHLESLGQGVSSLELELPAGCCWPALRAETLLRMLDMAKDYDDTKAMPDVKVGERVEAACREVERLLSTGDILGAYNAWRTRLGMAFPVA</sequence>
<accession>A0A9J6DHQ8</accession>
<dbReference type="VEuPathDB" id="VectorBase:LOC119174818"/>
<evidence type="ECO:0000313" key="2">
    <source>
        <dbReference type="Proteomes" id="UP000821866"/>
    </source>
</evidence>
<comment type="caution">
    <text evidence="1">The sequence shown here is derived from an EMBL/GenBank/DDBJ whole genome shotgun (WGS) entry which is preliminary data.</text>
</comment>
<proteinExistence type="predicted"/>
<reference evidence="1" key="2">
    <citation type="submission" date="2021-09" db="EMBL/GenBank/DDBJ databases">
        <authorList>
            <person name="Jia N."/>
            <person name="Wang J."/>
            <person name="Shi W."/>
            <person name="Du L."/>
            <person name="Sun Y."/>
            <person name="Zhan W."/>
            <person name="Jiang J."/>
            <person name="Wang Q."/>
            <person name="Zhang B."/>
            <person name="Ji P."/>
            <person name="Sakyi L.B."/>
            <person name="Cui X."/>
            <person name="Yuan T."/>
            <person name="Jiang B."/>
            <person name="Yang W."/>
            <person name="Lam T.T.-Y."/>
            <person name="Chang Q."/>
            <person name="Ding S."/>
            <person name="Wang X."/>
            <person name="Zhu J."/>
            <person name="Ruan X."/>
            <person name="Zhao L."/>
            <person name="Wei J."/>
            <person name="Que T."/>
            <person name="Du C."/>
            <person name="Cheng J."/>
            <person name="Dai P."/>
            <person name="Han X."/>
            <person name="Huang E."/>
            <person name="Gao Y."/>
            <person name="Liu J."/>
            <person name="Shao H."/>
            <person name="Ye R."/>
            <person name="Li L."/>
            <person name="Wei W."/>
            <person name="Wang X."/>
            <person name="Wang C."/>
            <person name="Huo Q."/>
            <person name="Li W."/>
            <person name="Guo W."/>
            <person name="Chen H."/>
            <person name="Chen S."/>
            <person name="Zhou L."/>
            <person name="Zhou L."/>
            <person name="Ni X."/>
            <person name="Tian J."/>
            <person name="Zhou Y."/>
            <person name="Sheng Y."/>
            <person name="Liu T."/>
            <person name="Pan Y."/>
            <person name="Xia L."/>
            <person name="Li J."/>
            <person name="Zhao F."/>
            <person name="Cao W."/>
        </authorList>
    </citation>
    <scope>NUCLEOTIDE SEQUENCE</scope>
    <source>
        <strain evidence="1">Rmic-2018</strain>
        <tissue evidence="1">Larvae</tissue>
    </source>
</reference>
<name>A0A9J6DHQ8_RHIMP</name>
<dbReference type="EMBL" id="JABSTU010000009">
    <property type="protein sequence ID" value="KAH8021530.1"/>
    <property type="molecule type" value="Genomic_DNA"/>
</dbReference>
<dbReference type="Proteomes" id="UP000821866">
    <property type="component" value="Chromosome 7"/>
</dbReference>
<reference evidence="1" key="1">
    <citation type="journal article" date="2020" name="Cell">
        <title>Large-Scale Comparative Analyses of Tick Genomes Elucidate Their Genetic Diversity and Vector Capacities.</title>
        <authorList>
            <consortium name="Tick Genome and Microbiome Consortium (TIGMIC)"/>
            <person name="Jia N."/>
            <person name="Wang J."/>
            <person name="Shi W."/>
            <person name="Du L."/>
            <person name="Sun Y."/>
            <person name="Zhan W."/>
            <person name="Jiang J.F."/>
            <person name="Wang Q."/>
            <person name="Zhang B."/>
            <person name="Ji P."/>
            <person name="Bell-Sakyi L."/>
            <person name="Cui X.M."/>
            <person name="Yuan T.T."/>
            <person name="Jiang B.G."/>
            <person name="Yang W.F."/>
            <person name="Lam T.T."/>
            <person name="Chang Q.C."/>
            <person name="Ding S.J."/>
            <person name="Wang X.J."/>
            <person name="Zhu J.G."/>
            <person name="Ruan X.D."/>
            <person name="Zhao L."/>
            <person name="Wei J.T."/>
            <person name="Ye R.Z."/>
            <person name="Que T.C."/>
            <person name="Du C.H."/>
            <person name="Zhou Y.H."/>
            <person name="Cheng J.X."/>
            <person name="Dai P.F."/>
            <person name="Guo W.B."/>
            <person name="Han X.H."/>
            <person name="Huang E.J."/>
            <person name="Li L.F."/>
            <person name="Wei W."/>
            <person name="Gao Y.C."/>
            <person name="Liu J.Z."/>
            <person name="Shao H.Z."/>
            <person name="Wang X."/>
            <person name="Wang C.C."/>
            <person name="Yang T.C."/>
            <person name="Huo Q.B."/>
            <person name="Li W."/>
            <person name="Chen H.Y."/>
            <person name="Chen S.E."/>
            <person name="Zhou L.G."/>
            <person name="Ni X.B."/>
            <person name="Tian J.H."/>
            <person name="Sheng Y."/>
            <person name="Liu T."/>
            <person name="Pan Y.S."/>
            <person name="Xia L.Y."/>
            <person name="Li J."/>
            <person name="Zhao F."/>
            <person name="Cao W.C."/>
        </authorList>
    </citation>
    <scope>NUCLEOTIDE SEQUENCE</scope>
    <source>
        <strain evidence="1">Rmic-2018</strain>
    </source>
</reference>
<gene>
    <name evidence="1" type="ORF">HPB51_015926</name>
</gene>
<keyword evidence="2" id="KW-1185">Reference proteome</keyword>
<protein>
    <submittedName>
        <fullName evidence="1">Uncharacterized protein</fullName>
    </submittedName>
</protein>
<evidence type="ECO:0000313" key="1">
    <source>
        <dbReference type="EMBL" id="KAH8021530.1"/>
    </source>
</evidence>